<dbReference type="InterPro" id="IPR025944">
    <property type="entry name" value="Sigma_54_int_dom_CS"/>
</dbReference>
<dbReference type="InterPro" id="IPR025662">
    <property type="entry name" value="Sigma_54_int_dom_ATP-bd_1"/>
</dbReference>
<evidence type="ECO:0000313" key="7">
    <source>
        <dbReference type="Proteomes" id="UP000807850"/>
    </source>
</evidence>
<dbReference type="InterPro" id="IPR009057">
    <property type="entry name" value="Homeodomain-like_sf"/>
</dbReference>
<dbReference type="Gene3D" id="1.10.8.60">
    <property type="match status" value="1"/>
</dbReference>
<sequence length="344" mass="37319">MERRHRDDVRPAEIAPELIGDSPAWREVCAALPRIAQSDLPVLVLGETGTGKELVARAVHAWSARRARSFVAHNCGATPDTLIESELFGHARGAFTGAVADRAGLFEAADQGTLFLDEIGDASALLQMKLLRALQEGEARRVGDTRVRRLDVRVVSATHRGLEDAVAASGFRADLYYRLNAVRVRLPPLRERGHDILVLARAFVARAAAACGIEPPAIAPALAQRLLHYRWPGNVRELANGCAYAVRVAGARGVIEPWHWPEMAAAETSAARGLHAETRALEEKRLREMLERTRWNKSRAAKALGLSRQGLLKKLRRYGLLELAGGGSGGDGAVAALDAPETRT</sequence>
<accession>A0A9D6QK13</accession>
<protein>
    <submittedName>
        <fullName evidence="6">Sigma-54-dependent Fis family transcriptional regulator</fullName>
    </submittedName>
</protein>
<dbReference type="InterPro" id="IPR027417">
    <property type="entry name" value="P-loop_NTPase"/>
</dbReference>
<dbReference type="Pfam" id="PF00158">
    <property type="entry name" value="Sigma54_activat"/>
    <property type="match status" value="1"/>
</dbReference>
<dbReference type="PRINTS" id="PR01590">
    <property type="entry name" value="HTHFIS"/>
</dbReference>
<dbReference type="SMART" id="SM00382">
    <property type="entry name" value="AAA"/>
    <property type="match status" value="1"/>
</dbReference>
<evidence type="ECO:0000256" key="4">
    <source>
        <dbReference type="ARBA" id="ARBA00023163"/>
    </source>
</evidence>
<keyword evidence="1" id="KW-0547">Nucleotide-binding</keyword>
<dbReference type="PROSITE" id="PS00675">
    <property type="entry name" value="SIGMA54_INTERACT_1"/>
    <property type="match status" value="1"/>
</dbReference>
<dbReference type="InterPro" id="IPR003593">
    <property type="entry name" value="AAA+_ATPase"/>
</dbReference>
<dbReference type="CDD" id="cd00009">
    <property type="entry name" value="AAA"/>
    <property type="match status" value="1"/>
</dbReference>
<dbReference type="GO" id="GO:0005524">
    <property type="term" value="F:ATP binding"/>
    <property type="evidence" value="ECO:0007669"/>
    <property type="project" value="UniProtKB-KW"/>
</dbReference>
<dbReference type="InterPro" id="IPR002078">
    <property type="entry name" value="Sigma_54_int"/>
</dbReference>
<dbReference type="Proteomes" id="UP000807850">
    <property type="component" value="Unassembled WGS sequence"/>
</dbReference>
<organism evidence="6 7">
    <name type="scientific">Eiseniibacteriota bacterium</name>
    <dbReference type="NCBI Taxonomy" id="2212470"/>
    <lineage>
        <taxon>Bacteria</taxon>
        <taxon>Candidatus Eiseniibacteriota</taxon>
    </lineage>
</organism>
<dbReference type="EMBL" id="JACQAY010000196">
    <property type="protein sequence ID" value="MBI3539825.1"/>
    <property type="molecule type" value="Genomic_DNA"/>
</dbReference>
<evidence type="ECO:0000256" key="3">
    <source>
        <dbReference type="ARBA" id="ARBA00023015"/>
    </source>
</evidence>
<comment type="caution">
    <text evidence="6">The sequence shown here is derived from an EMBL/GenBank/DDBJ whole genome shotgun (WGS) entry which is preliminary data.</text>
</comment>
<evidence type="ECO:0000313" key="6">
    <source>
        <dbReference type="EMBL" id="MBI3539825.1"/>
    </source>
</evidence>
<evidence type="ECO:0000256" key="2">
    <source>
        <dbReference type="ARBA" id="ARBA00022840"/>
    </source>
</evidence>
<dbReference type="Pfam" id="PF02954">
    <property type="entry name" value="HTH_8"/>
    <property type="match status" value="1"/>
</dbReference>
<gene>
    <name evidence="6" type="ORF">HY076_06090</name>
</gene>
<keyword evidence="4" id="KW-0804">Transcription</keyword>
<dbReference type="FunFam" id="3.40.50.300:FF:000006">
    <property type="entry name" value="DNA-binding transcriptional regulator NtrC"/>
    <property type="match status" value="1"/>
</dbReference>
<keyword evidence="2" id="KW-0067">ATP-binding</keyword>
<dbReference type="SUPFAM" id="SSF52540">
    <property type="entry name" value="P-loop containing nucleoside triphosphate hydrolases"/>
    <property type="match status" value="1"/>
</dbReference>
<dbReference type="GO" id="GO:0043565">
    <property type="term" value="F:sequence-specific DNA binding"/>
    <property type="evidence" value="ECO:0007669"/>
    <property type="project" value="InterPro"/>
</dbReference>
<dbReference type="AlphaFoldDB" id="A0A9D6QK13"/>
<dbReference type="Gene3D" id="3.40.50.300">
    <property type="entry name" value="P-loop containing nucleotide triphosphate hydrolases"/>
    <property type="match status" value="1"/>
</dbReference>
<evidence type="ECO:0000259" key="5">
    <source>
        <dbReference type="PROSITE" id="PS50045"/>
    </source>
</evidence>
<dbReference type="PROSITE" id="PS50045">
    <property type="entry name" value="SIGMA54_INTERACT_4"/>
    <property type="match status" value="1"/>
</dbReference>
<reference evidence="6" key="1">
    <citation type="submission" date="2020-07" db="EMBL/GenBank/DDBJ databases">
        <title>Huge and variable diversity of episymbiotic CPR bacteria and DPANN archaea in groundwater ecosystems.</title>
        <authorList>
            <person name="He C.Y."/>
            <person name="Keren R."/>
            <person name="Whittaker M."/>
            <person name="Farag I.F."/>
            <person name="Doudna J."/>
            <person name="Cate J.H.D."/>
            <person name="Banfield J.F."/>
        </authorList>
    </citation>
    <scope>NUCLEOTIDE SEQUENCE</scope>
    <source>
        <strain evidence="6">NC_groundwater_928_Pr1_S-0.2um_72_17</strain>
    </source>
</reference>
<dbReference type="InterPro" id="IPR058031">
    <property type="entry name" value="AAA_lid_NorR"/>
</dbReference>
<name>A0A9D6QK13_UNCEI</name>
<proteinExistence type="predicted"/>
<dbReference type="Pfam" id="PF25601">
    <property type="entry name" value="AAA_lid_14"/>
    <property type="match status" value="1"/>
</dbReference>
<feature type="domain" description="Sigma-54 factor interaction" evidence="5">
    <location>
        <begin position="18"/>
        <end position="247"/>
    </location>
</feature>
<dbReference type="SUPFAM" id="SSF46689">
    <property type="entry name" value="Homeodomain-like"/>
    <property type="match status" value="1"/>
</dbReference>
<keyword evidence="3" id="KW-0805">Transcription regulation</keyword>
<dbReference type="PROSITE" id="PS00688">
    <property type="entry name" value="SIGMA54_INTERACT_3"/>
    <property type="match status" value="1"/>
</dbReference>
<dbReference type="Gene3D" id="1.10.10.60">
    <property type="entry name" value="Homeodomain-like"/>
    <property type="match status" value="1"/>
</dbReference>
<dbReference type="GO" id="GO:0006355">
    <property type="term" value="P:regulation of DNA-templated transcription"/>
    <property type="evidence" value="ECO:0007669"/>
    <property type="project" value="InterPro"/>
</dbReference>
<dbReference type="PANTHER" id="PTHR32071">
    <property type="entry name" value="TRANSCRIPTIONAL REGULATORY PROTEIN"/>
    <property type="match status" value="1"/>
</dbReference>
<dbReference type="PANTHER" id="PTHR32071:SF81">
    <property type="entry name" value="PROPIONATE CATABOLISM OPERON REGULATORY PROTEIN"/>
    <property type="match status" value="1"/>
</dbReference>
<dbReference type="InterPro" id="IPR002197">
    <property type="entry name" value="HTH_Fis"/>
</dbReference>
<evidence type="ECO:0000256" key="1">
    <source>
        <dbReference type="ARBA" id="ARBA00022741"/>
    </source>
</evidence>